<comment type="caution">
    <text evidence="2">The sequence shown here is derived from an EMBL/GenBank/DDBJ whole genome shotgun (WGS) entry which is preliminary data.</text>
</comment>
<feature type="region of interest" description="Disordered" evidence="1">
    <location>
        <begin position="73"/>
        <end position="96"/>
    </location>
</feature>
<dbReference type="AlphaFoldDB" id="A0A3M0KGT6"/>
<protein>
    <submittedName>
        <fullName evidence="2">Uncharacterized protein</fullName>
    </submittedName>
</protein>
<gene>
    <name evidence="2" type="ORF">DUI87_09871</name>
</gene>
<evidence type="ECO:0000256" key="1">
    <source>
        <dbReference type="SAM" id="MobiDB-lite"/>
    </source>
</evidence>
<organism evidence="2 3">
    <name type="scientific">Hirundo rustica rustica</name>
    <dbReference type="NCBI Taxonomy" id="333673"/>
    <lineage>
        <taxon>Eukaryota</taxon>
        <taxon>Metazoa</taxon>
        <taxon>Chordata</taxon>
        <taxon>Craniata</taxon>
        <taxon>Vertebrata</taxon>
        <taxon>Euteleostomi</taxon>
        <taxon>Archelosauria</taxon>
        <taxon>Archosauria</taxon>
        <taxon>Dinosauria</taxon>
        <taxon>Saurischia</taxon>
        <taxon>Theropoda</taxon>
        <taxon>Coelurosauria</taxon>
        <taxon>Aves</taxon>
        <taxon>Neognathae</taxon>
        <taxon>Neoaves</taxon>
        <taxon>Telluraves</taxon>
        <taxon>Australaves</taxon>
        <taxon>Passeriformes</taxon>
        <taxon>Sylvioidea</taxon>
        <taxon>Hirundinidae</taxon>
        <taxon>Hirundo</taxon>
    </lineage>
</organism>
<reference evidence="2 3" key="1">
    <citation type="submission" date="2018-07" db="EMBL/GenBank/DDBJ databases">
        <title>A high quality draft genome assembly of the barn swallow (H. rustica rustica).</title>
        <authorList>
            <person name="Formenti G."/>
            <person name="Chiara M."/>
            <person name="Poveda L."/>
            <person name="Francoijs K.-J."/>
            <person name="Bonisoli-Alquati A."/>
            <person name="Canova L."/>
            <person name="Gianfranceschi L."/>
            <person name="Horner D.S."/>
            <person name="Saino N."/>
        </authorList>
    </citation>
    <scope>NUCLEOTIDE SEQUENCE [LARGE SCALE GENOMIC DNA]</scope>
    <source>
        <strain evidence="2">Chelidonia</strain>
        <tissue evidence="2">Blood</tissue>
    </source>
</reference>
<keyword evidence="3" id="KW-1185">Reference proteome</keyword>
<name>A0A3M0KGT6_HIRRU</name>
<evidence type="ECO:0000313" key="3">
    <source>
        <dbReference type="Proteomes" id="UP000269221"/>
    </source>
</evidence>
<feature type="compositionally biased region" description="Polar residues" evidence="1">
    <location>
        <begin position="79"/>
        <end position="96"/>
    </location>
</feature>
<dbReference type="EMBL" id="QRBI01000106">
    <property type="protein sequence ID" value="RMC12356.1"/>
    <property type="molecule type" value="Genomic_DNA"/>
</dbReference>
<dbReference type="Proteomes" id="UP000269221">
    <property type="component" value="Unassembled WGS sequence"/>
</dbReference>
<feature type="region of interest" description="Disordered" evidence="1">
    <location>
        <begin position="143"/>
        <end position="164"/>
    </location>
</feature>
<evidence type="ECO:0000313" key="2">
    <source>
        <dbReference type="EMBL" id="RMC12356.1"/>
    </source>
</evidence>
<proteinExistence type="predicted"/>
<sequence length="252" mass="27380">MGICQVLLGQKDLSPKIWVFEDKQLNVPVLPTARNGPSEIRQRCQGEEICRVPSGKPEEMNAAYPDETMLKGQHGDTAAEQNPTGKYKQDTNGTEPSITARDAAQTAIITIIITTYLPRPELHNNFFTTLNLSPILCPKKQQRIPPEASATGHNPSLASQTSSTPLQLPASVQSVCKACHENNQSLFHKLALHRAAQGQGYGKGCPPASVSNSSSDVHTAMGNSRGIQLLGWFSYWFSYTFPFSLADGCPEG</sequence>
<accession>A0A3M0KGT6</accession>
<feature type="compositionally biased region" description="Polar residues" evidence="1">
    <location>
        <begin position="151"/>
        <end position="164"/>
    </location>
</feature>